<proteinExistence type="predicted"/>
<accession>A0ACD5XNB0</accession>
<organism evidence="1 2">
    <name type="scientific">Avena sativa</name>
    <name type="common">Oat</name>
    <dbReference type="NCBI Taxonomy" id="4498"/>
    <lineage>
        <taxon>Eukaryota</taxon>
        <taxon>Viridiplantae</taxon>
        <taxon>Streptophyta</taxon>
        <taxon>Embryophyta</taxon>
        <taxon>Tracheophyta</taxon>
        <taxon>Spermatophyta</taxon>
        <taxon>Magnoliopsida</taxon>
        <taxon>Liliopsida</taxon>
        <taxon>Poales</taxon>
        <taxon>Poaceae</taxon>
        <taxon>BOP clade</taxon>
        <taxon>Pooideae</taxon>
        <taxon>Poodae</taxon>
        <taxon>Poeae</taxon>
        <taxon>Poeae Chloroplast Group 1 (Aveneae type)</taxon>
        <taxon>Aveninae</taxon>
        <taxon>Avena</taxon>
    </lineage>
</organism>
<evidence type="ECO:0000313" key="1">
    <source>
        <dbReference type="EnsemblPlants" id="AVESA.00010b.r2.5AG0823670.5.CDS.1"/>
    </source>
</evidence>
<reference evidence="1" key="1">
    <citation type="submission" date="2021-05" db="EMBL/GenBank/DDBJ databases">
        <authorList>
            <person name="Scholz U."/>
            <person name="Mascher M."/>
            <person name="Fiebig A."/>
        </authorList>
    </citation>
    <scope>NUCLEOTIDE SEQUENCE [LARGE SCALE GENOMIC DNA]</scope>
</reference>
<name>A0ACD5XNB0_AVESA</name>
<reference evidence="1" key="2">
    <citation type="submission" date="2025-09" db="UniProtKB">
        <authorList>
            <consortium name="EnsemblPlants"/>
        </authorList>
    </citation>
    <scope>IDENTIFICATION</scope>
</reference>
<protein>
    <submittedName>
        <fullName evidence="1">Uncharacterized protein</fullName>
    </submittedName>
</protein>
<evidence type="ECO:0000313" key="2">
    <source>
        <dbReference type="Proteomes" id="UP001732700"/>
    </source>
</evidence>
<keyword evidence="2" id="KW-1185">Reference proteome</keyword>
<dbReference type="EnsemblPlants" id="AVESA.00010b.r2.5AG0823670.5">
    <property type="protein sequence ID" value="AVESA.00010b.r2.5AG0823670.5.CDS.1"/>
    <property type="gene ID" value="AVESA.00010b.r2.5AG0823670"/>
</dbReference>
<sequence length="599" mass="69548">MDDGAELVSRYMEGRHSQVVADSQVRMEVDYEQGGQRDSVMEDEDEEDEDYELEEDIDDQHTSEQTNAVAQGWKFRSKSWREFVPIQVDGEVTQGECKNCSAVISARRGHGTSGLRNHLQRCKARAKVAEALNQTNASLMTPDGVSHVWKWDPDVARKMLLRMVVLHEFPLSIVEYDGFRKFVSSLNPSFHMITRKTFRNDIKKDFDEYKKSLKELFGAANSRISLTMDLWTSNQTIGYMVITAHFINDCWKLEKRIIKFNTLETPHTRLSMFNMVLKCIRELNLEDKFFSITLDNASNNFRMVKMLRENLFARNMIMGKGKMFHQRCVAHILNLVCQVGIDYLDPVLTNIRESAKFIRVTANRKEAFADIFTQEGISCEKSLCLDVPTRWNSTFTMINIALRYRRAFDALERQDPQYTYAPSATEWDEEKAICKLLRVFYEATKVISGSKYPTTNLYFHQMWQAKEALDKEASREGSPFPEMIKPMQKKLDKYRKLSWFALSIPVILDPRFKFTYLEIRFPQVLGSSVVTKLARVKEIFKELFEEYAKLNHSETTQTQQGGDDLDMEMESNDPLLDWDRHISSRISSTHVGSSELDAY</sequence>
<dbReference type="Proteomes" id="UP001732700">
    <property type="component" value="Chromosome 5A"/>
</dbReference>